<dbReference type="InterPro" id="IPR023828">
    <property type="entry name" value="Peptidase_S8_Ser-AS"/>
</dbReference>
<evidence type="ECO:0000313" key="10">
    <source>
        <dbReference type="EMBL" id="SFU90610.1"/>
    </source>
</evidence>
<feature type="domain" description="Bacterial repeat" evidence="9">
    <location>
        <begin position="501"/>
        <end position="577"/>
    </location>
</feature>
<evidence type="ECO:0000313" key="11">
    <source>
        <dbReference type="Proteomes" id="UP000183656"/>
    </source>
</evidence>
<dbReference type="Gene3D" id="3.40.50.200">
    <property type="entry name" value="Peptidase S8/S53 domain"/>
    <property type="match status" value="1"/>
</dbReference>
<dbReference type="InterPro" id="IPR007280">
    <property type="entry name" value="Peptidase_C_arc/bac"/>
</dbReference>
<comment type="similarity">
    <text evidence="1 5 6">Belongs to the peptidase S8 family.</text>
</comment>
<dbReference type="Pfam" id="PF18998">
    <property type="entry name" value="Flg_new_2"/>
    <property type="match status" value="2"/>
</dbReference>
<dbReference type="PROSITE" id="PS51892">
    <property type="entry name" value="SUBTILASE"/>
    <property type="match status" value="1"/>
</dbReference>
<evidence type="ECO:0000259" key="9">
    <source>
        <dbReference type="Pfam" id="PF18998"/>
    </source>
</evidence>
<evidence type="ECO:0000256" key="1">
    <source>
        <dbReference type="ARBA" id="ARBA00011073"/>
    </source>
</evidence>
<dbReference type="InterPro" id="IPR050131">
    <property type="entry name" value="Peptidase_S8_subtilisin-like"/>
</dbReference>
<dbReference type="Proteomes" id="UP000183656">
    <property type="component" value="Unassembled WGS sequence"/>
</dbReference>
<feature type="domain" description="Peptidase S8/S53" evidence="7">
    <location>
        <begin position="179"/>
        <end position="467"/>
    </location>
</feature>
<dbReference type="InterPro" id="IPR022398">
    <property type="entry name" value="Peptidase_S8_His-AS"/>
</dbReference>
<dbReference type="OrthoDB" id="5378341at2"/>
<dbReference type="PROSITE" id="PS00137">
    <property type="entry name" value="SUBTILASE_HIS"/>
    <property type="match status" value="1"/>
</dbReference>
<dbReference type="AlphaFoldDB" id="A0A1I7JZP8"/>
<dbReference type="STRING" id="343013.SAMN04489707_103434"/>
<dbReference type="PRINTS" id="PR00723">
    <property type="entry name" value="SUBTILISIN"/>
</dbReference>
<dbReference type="InterPro" id="IPR036852">
    <property type="entry name" value="Peptidase_S8/S53_dom_sf"/>
</dbReference>
<dbReference type="InterPro" id="IPR023827">
    <property type="entry name" value="Peptidase_S8_Asp-AS"/>
</dbReference>
<keyword evidence="4 5" id="KW-0720">Serine protease</keyword>
<name>A0A1I7JZP8_9BURK</name>
<protein>
    <submittedName>
        <fullName evidence="10">Pre-peptidase C-terminal domain-containing protein</fullName>
    </submittedName>
</protein>
<dbReference type="GO" id="GO:0006508">
    <property type="term" value="P:proteolysis"/>
    <property type="evidence" value="ECO:0007669"/>
    <property type="project" value="UniProtKB-KW"/>
</dbReference>
<dbReference type="PROSITE" id="PS00138">
    <property type="entry name" value="SUBTILASE_SER"/>
    <property type="match status" value="1"/>
</dbReference>
<dbReference type="Gene3D" id="2.60.120.380">
    <property type="match status" value="1"/>
</dbReference>
<gene>
    <name evidence="10" type="ORF">SAMN04489707_103434</name>
</gene>
<feature type="domain" description="Bacterial repeat" evidence="9">
    <location>
        <begin position="593"/>
        <end position="659"/>
    </location>
</feature>
<evidence type="ECO:0000256" key="5">
    <source>
        <dbReference type="PROSITE-ProRule" id="PRU01240"/>
    </source>
</evidence>
<keyword evidence="2 5" id="KW-0645">Protease</keyword>
<dbReference type="InterPro" id="IPR000209">
    <property type="entry name" value="Peptidase_S8/S53_dom"/>
</dbReference>
<dbReference type="PROSITE" id="PS00136">
    <property type="entry name" value="SUBTILASE_ASP"/>
    <property type="match status" value="1"/>
</dbReference>
<keyword evidence="3 5" id="KW-0378">Hydrolase</keyword>
<dbReference type="PANTHER" id="PTHR43806:SF11">
    <property type="entry name" value="CEREVISIN-RELATED"/>
    <property type="match status" value="1"/>
</dbReference>
<evidence type="ECO:0000256" key="4">
    <source>
        <dbReference type="ARBA" id="ARBA00022825"/>
    </source>
</evidence>
<feature type="domain" description="Peptidase C-terminal archaeal/bacterial" evidence="8">
    <location>
        <begin position="684"/>
        <end position="750"/>
    </location>
</feature>
<reference evidence="10 11" key="1">
    <citation type="submission" date="2016-10" db="EMBL/GenBank/DDBJ databases">
        <authorList>
            <person name="de Groot N.N."/>
        </authorList>
    </citation>
    <scope>NUCLEOTIDE SEQUENCE [LARGE SCALE GENOMIC DNA]</scope>
    <source>
        <strain evidence="10 11">R-24608</strain>
    </source>
</reference>
<organism evidence="10 11">
    <name type="scientific">Paenacidovorax caeni</name>
    <dbReference type="NCBI Taxonomy" id="343013"/>
    <lineage>
        <taxon>Bacteria</taxon>
        <taxon>Pseudomonadati</taxon>
        <taxon>Pseudomonadota</taxon>
        <taxon>Betaproteobacteria</taxon>
        <taxon>Burkholderiales</taxon>
        <taxon>Comamonadaceae</taxon>
        <taxon>Paenacidovorax</taxon>
    </lineage>
</organism>
<feature type="active site" description="Charge relay system" evidence="5">
    <location>
        <position position="188"/>
    </location>
</feature>
<evidence type="ECO:0000256" key="3">
    <source>
        <dbReference type="ARBA" id="ARBA00022801"/>
    </source>
</evidence>
<feature type="active site" description="Charge relay system" evidence="5">
    <location>
        <position position="247"/>
    </location>
</feature>
<dbReference type="SUPFAM" id="SSF52743">
    <property type="entry name" value="Subtilisin-like"/>
    <property type="match status" value="1"/>
</dbReference>
<dbReference type="EMBL" id="FPBX01000034">
    <property type="protein sequence ID" value="SFU90610.1"/>
    <property type="molecule type" value="Genomic_DNA"/>
</dbReference>
<evidence type="ECO:0000256" key="6">
    <source>
        <dbReference type="RuleBase" id="RU003355"/>
    </source>
</evidence>
<dbReference type="PANTHER" id="PTHR43806">
    <property type="entry name" value="PEPTIDASE S8"/>
    <property type="match status" value="1"/>
</dbReference>
<dbReference type="InterPro" id="IPR044060">
    <property type="entry name" value="Bacterial_rp_domain"/>
</dbReference>
<dbReference type="Pfam" id="PF04151">
    <property type="entry name" value="PPC"/>
    <property type="match status" value="1"/>
</dbReference>
<feature type="active site" description="Charge relay system" evidence="5">
    <location>
        <position position="434"/>
    </location>
</feature>
<accession>A0A1I7JZP8</accession>
<dbReference type="Pfam" id="PF00082">
    <property type="entry name" value="Peptidase_S8"/>
    <property type="match status" value="1"/>
</dbReference>
<dbReference type="InterPro" id="IPR015500">
    <property type="entry name" value="Peptidase_S8_subtilisin-rel"/>
</dbReference>
<evidence type="ECO:0000259" key="8">
    <source>
        <dbReference type="Pfam" id="PF04151"/>
    </source>
</evidence>
<dbReference type="GO" id="GO:0004252">
    <property type="term" value="F:serine-type endopeptidase activity"/>
    <property type="evidence" value="ECO:0007669"/>
    <property type="project" value="UniProtKB-UniRule"/>
</dbReference>
<keyword evidence="11" id="KW-1185">Reference proteome</keyword>
<proteinExistence type="inferred from homology"/>
<evidence type="ECO:0000256" key="2">
    <source>
        <dbReference type="ARBA" id="ARBA00022670"/>
    </source>
</evidence>
<sequence>MQCIQNIRKCLLRPLQAAIIAGAAFTGSQALSAERIILGNPQAAPLSATRDSNITATLSALKSEAKESGTVRVIVGIRVPFAPEGKLEQAEQAAQRSEIAAAQRTVLSKLPLLAESNRQPKPFSTIPFMGLEVTEAELDELTKMTEVISIEEDRAAKATLAQSVPLVGLSGGSFNGYSGNGQTVAILDTGVDKNHPDLAGRVVSEACYSTSNATSQSICPGGGNESTAANSAMPYASGVCAPSECDHGTHVAGIAAGAQGVARGANIIAIQVFSAFPSTHPSCGGSACALTWTSDQIRGLERVNALRASYNIASVNMSLGGGRYSANCDAANSSQKAIIDTLRSNGIATVISSGNDGYTDSMGAPGCISSAVSVGATWDAAGYTLGSCSSAPPSAIDSVACYSNSASFLNLLAPGSLIYAPIPYGGYGNWNGTSMAAPHVAGAWAVLKQKSPASSVDSVLSALTSTGTPVVDYRNGISKPRINVAAAVNVLGGGTFYTLSVAKSGTGTGTVTSSPSGINCGSDCSESYPAGTSVTLTATPSAGHTFTGWSGACAGSATSCSVAMNAAKSVTATFAYTPQAALSVANVGNGTGTVARTGGTLYCGSLCNESLAVGSIVTLTATPASDSIFVGWSGGSCTGTGTCVFTINANTTVTAVFQKSGSARSVTPLLQTNLSGTQYSMQNFSVSVPYGAKNLLIQISGGTGDADLYVRYGAAPTLAEYDCRPLLGGNNESCSIPVPQAGVYYISIYGYSSYSGTTLSVSHEKSMPSIIPILNLLFD</sequence>
<evidence type="ECO:0000259" key="7">
    <source>
        <dbReference type="Pfam" id="PF00082"/>
    </source>
</evidence>